<keyword evidence="4" id="KW-1185">Reference proteome</keyword>
<dbReference type="AlphaFoldDB" id="A0AA39JVI6"/>
<comment type="caution">
    <text evidence="3">The sequence shown here is derived from an EMBL/GenBank/DDBJ whole genome shotgun (WGS) entry which is preliminary data.</text>
</comment>
<evidence type="ECO:0000313" key="3">
    <source>
        <dbReference type="EMBL" id="KAK0447343.1"/>
    </source>
</evidence>
<evidence type="ECO:0000256" key="1">
    <source>
        <dbReference type="SAM" id="MobiDB-lite"/>
    </source>
</evidence>
<proteinExistence type="predicted"/>
<dbReference type="EMBL" id="JAUEPT010000012">
    <property type="protein sequence ID" value="KAK0447343.1"/>
    <property type="molecule type" value="Genomic_DNA"/>
</dbReference>
<feature type="compositionally biased region" description="Basic and acidic residues" evidence="1">
    <location>
        <begin position="31"/>
        <end position="48"/>
    </location>
</feature>
<dbReference type="InterPro" id="IPR010730">
    <property type="entry name" value="HET"/>
</dbReference>
<gene>
    <name evidence="3" type="ORF">EV421DRAFT_1733887</name>
</gene>
<organism evidence="3 4">
    <name type="scientific">Armillaria borealis</name>
    <dbReference type="NCBI Taxonomy" id="47425"/>
    <lineage>
        <taxon>Eukaryota</taxon>
        <taxon>Fungi</taxon>
        <taxon>Dikarya</taxon>
        <taxon>Basidiomycota</taxon>
        <taxon>Agaricomycotina</taxon>
        <taxon>Agaricomycetes</taxon>
        <taxon>Agaricomycetidae</taxon>
        <taxon>Agaricales</taxon>
        <taxon>Marasmiineae</taxon>
        <taxon>Physalacriaceae</taxon>
        <taxon>Armillaria</taxon>
    </lineage>
</organism>
<dbReference type="Proteomes" id="UP001175226">
    <property type="component" value="Unassembled WGS sequence"/>
</dbReference>
<dbReference type="Pfam" id="PF06985">
    <property type="entry name" value="HET"/>
    <property type="match status" value="1"/>
</dbReference>
<accession>A0AA39JVI6</accession>
<evidence type="ECO:0000313" key="4">
    <source>
        <dbReference type="Proteomes" id="UP001175226"/>
    </source>
</evidence>
<name>A0AA39JVI6_9AGAR</name>
<protein>
    <recommendedName>
        <fullName evidence="2">Heterokaryon incompatibility domain-containing protein</fullName>
    </recommendedName>
</protein>
<evidence type="ECO:0000259" key="2">
    <source>
        <dbReference type="Pfam" id="PF06985"/>
    </source>
</evidence>
<sequence length="653" mass="74662">MHVHAITSWYGSFVQIGIHRHKNSTRTGPRKAPDDGRTRRERREAKRLEACGTRGDDIKKPNMMGSGRLFFDDNETVAEHSPSSRKGSISLLPFHQADAPRKLKMGSQTLAHRDRMNEWVSRYFQDIIPIFRSRYGQYDSLPEATLSVFIETGKPESSITVPNQRRYTGRKPVIPSSLANTLCTDLGVAGLLEKLNTTLGTSYTLEAPSLSSLLESCISNYHDFGTALAHLRRSWYEDLSGAEDNLRTREARDQEMRRDAFVDDRIVCSFLPPRRVWDLYSNRVVPRWVAQWEPRLQTPVPWGISHAWMDEKDREDSLTSINGSEWPVPIPKDAHLDLIRIEMLNLGAEYVWLDVLCLRQKGGQREDLRAEEWKLDVPTIGRVYQMAEKVAYYFSGLGRPLSMRESDFESDRCWFRRAWTLQEMTQATHPIISGDTSDDKIMEEGIIVGLAYLLSATQIPAYYEKQSEEDAWTSLVNVMSVRYQACLLFSYPEPGSGNKLWRPSWKQVMNEILPPSPCSEFLLGVYQTLGPQGTDEDSYSGSCIESGYVRGLAEGRQEGRPRQGELVLQDESGQSHTFQIFADHQYPIPEGSYTLIGNSPIIMNQFQEQHWAVGQRHRKNLFKKVSIFTMPNLQEVKRLLDLGIAKETENILD</sequence>
<feature type="region of interest" description="Disordered" evidence="1">
    <location>
        <begin position="20"/>
        <end position="48"/>
    </location>
</feature>
<reference evidence="3" key="1">
    <citation type="submission" date="2023-06" db="EMBL/GenBank/DDBJ databases">
        <authorList>
            <consortium name="Lawrence Berkeley National Laboratory"/>
            <person name="Ahrendt S."/>
            <person name="Sahu N."/>
            <person name="Indic B."/>
            <person name="Wong-Bajracharya J."/>
            <person name="Merenyi Z."/>
            <person name="Ke H.-M."/>
            <person name="Monk M."/>
            <person name="Kocsube S."/>
            <person name="Drula E."/>
            <person name="Lipzen A."/>
            <person name="Balint B."/>
            <person name="Henrissat B."/>
            <person name="Andreopoulos B."/>
            <person name="Martin F.M."/>
            <person name="Harder C.B."/>
            <person name="Rigling D."/>
            <person name="Ford K.L."/>
            <person name="Foster G.D."/>
            <person name="Pangilinan J."/>
            <person name="Papanicolaou A."/>
            <person name="Barry K."/>
            <person name="LaButti K."/>
            <person name="Viragh M."/>
            <person name="Koriabine M."/>
            <person name="Yan M."/>
            <person name="Riley R."/>
            <person name="Champramary S."/>
            <person name="Plett K.L."/>
            <person name="Tsai I.J."/>
            <person name="Slot J."/>
            <person name="Sipos G."/>
            <person name="Plett J."/>
            <person name="Nagy L.G."/>
            <person name="Grigoriev I.V."/>
        </authorList>
    </citation>
    <scope>NUCLEOTIDE SEQUENCE</scope>
    <source>
        <strain evidence="3">FPL87.14</strain>
    </source>
</reference>
<feature type="domain" description="Heterokaryon incompatibility" evidence="2">
    <location>
        <begin position="304"/>
        <end position="395"/>
    </location>
</feature>